<evidence type="ECO:0000313" key="7">
    <source>
        <dbReference type="EMBL" id="KAL3766165.1"/>
    </source>
</evidence>
<feature type="compositionally biased region" description="Basic and acidic residues" evidence="5">
    <location>
        <begin position="729"/>
        <end position="748"/>
    </location>
</feature>
<comment type="subcellular location">
    <subcellularLocation>
        <location evidence="1">Membrane</location>
    </subcellularLocation>
</comment>
<dbReference type="GO" id="GO:0005635">
    <property type="term" value="C:nuclear envelope"/>
    <property type="evidence" value="ECO:0007669"/>
    <property type="project" value="UniProtKB-ARBA"/>
</dbReference>
<evidence type="ECO:0000256" key="2">
    <source>
        <dbReference type="ARBA" id="ARBA00022692"/>
    </source>
</evidence>
<feature type="domain" description="SUN" evidence="6">
    <location>
        <begin position="519"/>
        <end position="850"/>
    </location>
</feature>
<dbReference type="InterPro" id="IPR045119">
    <property type="entry name" value="SUN1-5"/>
</dbReference>
<proteinExistence type="predicted"/>
<accession>A0ABD3MQ93</accession>
<reference evidence="7 8" key="1">
    <citation type="submission" date="2024-10" db="EMBL/GenBank/DDBJ databases">
        <title>Updated reference genomes for cyclostephanoid diatoms.</title>
        <authorList>
            <person name="Roberts W.R."/>
            <person name="Alverson A.J."/>
        </authorList>
    </citation>
    <scope>NUCLEOTIDE SEQUENCE [LARGE SCALE GENOMIC DNA]</scope>
    <source>
        <strain evidence="7 8">AJA232-27</strain>
    </source>
</reference>
<feature type="region of interest" description="Disordered" evidence="5">
    <location>
        <begin position="718"/>
        <end position="816"/>
    </location>
</feature>
<dbReference type="Gene3D" id="2.60.120.260">
    <property type="entry name" value="Galactose-binding domain-like"/>
    <property type="match status" value="1"/>
</dbReference>
<dbReference type="InterPro" id="IPR012919">
    <property type="entry name" value="SUN_dom"/>
</dbReference>
<keyword evidence="8" id="KW-1185">Reference proteome</keyword>
<evidence type="ECO:0000256" key="1">
    <source>
        <dbReference type="ARBA" id="ARBA00004370"/>
    </source>
</evidence>
<dbReference type="EMBL" id="JALLBG020000088">
    <property type="protein sequence ID" value="KAL3766165.1"/>
    <property type="molecule type" value="Genomic_DNA"/>
</dbReference>
<organism evidence="7 8">
    <name type="scientific">Discostella pseudostelligera</name>
    <dbReference type="NCBI Taxonomy" id="259834"/>
    <lineage>
        <taxon>Eukaryota</taxon>
        <taxon>Sar</taxon>
        <taxon>Stramenopiles</taxon>
        <taxon>Ochrophyta</taxon>
        <taxon>Bacillariophyta</taxon>
        <taxon>Coscinodiscophyceae</taxon>
        <taxon>Thalassiosirophycidae</taxon>
        <taxon>Stephanodiscales</taxon>
        <taxon>Stephanodiscaceae</taxon>
        <taxon>Discostella</taxon>
    </lineage>
</organism>
<dbReference type="PROSITE" id="PS51469">
    <property type="entry name" value="SUN"/>
    <property type="match status" value="1"/>
</dbReference>
<dbReference type="PANTHER" id="PTHR12911:SF8">
    <property type="entry name" value="KLAROID PROTEIN-RELATED"/>
    <property type="match status" value="1"/>
</dbReference>
<protein>
    <recommendedName>
        <fullName evidence="6">SUN domain-containing protein</fullName>
    </recommendedName>
</protein>
<dbReference type="Pfam" id="PF07738">
    <property type="entry name" value="Sad1_UNC"/>
    <property type="match status" value="1"/>
</dbReference>
<feature type="compositionally biased region" description="Acidic residues" evidence="5">
    <location>
        <begin position="686"/>
        <end position="695"/>
    </location>
</feature>
<dbReference type="Proteomes" id="UP001530293">
    <property type="component" value="Unassembled WGS sequence"/>
</dbReference>
<dbReference type="GO" id="GO:0016020">
    <property type="term" value="C:membrane"/>
    <property type="evidence" value="ECO:0007669"/>
    <property type="project" value="UniProtKB-SubCell"/>
</dbReference>
<keyword evidence="4" id="KW-0472">Membrane</keyword>
<evidence type="ECO:0000259" key="6">
    <source>
        <dbReference type="PROSITE" id="PS51469"/>
    </source>
</evidence>
<feature type="compositionally biased region" description="Low complexity" evidence="5">
    <location>
        <begin position="1"/>
        <end position="24"/>
    </location>
</feature>
<keyword evidence="2" id="KW-0812">Transmembrane</keyword>
<feature type="region of interest" description="Disordered" evidence="5">
    <location>
        <begin position="676"/>
        <end position="702"/>
    </location>
</feature>
<evidence type="ECO:0000256" key="4">
    <source>
        <dbReference type="ARBA" id="ARBA00023136"/>
    </source>
</evidence>
<sequence length="852" mass="95396">MTSSAAAAAATATATATTTTTSTAHPQPDANANDPTTTTTTTTTASQLRLQQTTHDYLAMQSVLDAKFQHVQKIQAHLHTKKKMLQLLQLRQGGDGEHADAATAESTTTTAATTVMDAIYDDMDNIGSKVVELLRRTETVLDRVSSHNKQWIMSGNNSRKKKGATTNETATTTLAENNDDNDSTSKYSLGLEARLHNLMREEIDRRDRYQNHVINSMESSLDEEEENDEDEASPYITYTELTDLLSPDHFHQIFTEHSMYALHESLMEMTSQFMQIHVENETNAWNQRSSGFDLLKYYKEEYNLATQEVMQQVQLVATANEKNGQCLSISQSLEMAARALIEHNSYDGTNNGNMVDHANYNNGGSVVYELTSGAYVPPPRNGVGGNGASGELSQREMYELAKQAMFDEHVETMYYQQHPINSQYSYLEHGHRKESILSTWLWDPLSEMLETMDVWKWYTSFQMGALRPYLPEDWERVLDRVFSDQSSSSTWSDYTPRGIVDVLIPDYVYHALGLQNNANFGRWYGRTTSPEVAISDGYSKGGGSGSDGKSYAAMPRGHCYPLSMRPEDDPALSLINSSSSSSLLIGPKYTVRLPYPIYIDAVTFEHRSFPLPKQNSRGGESAPRWIRVVGFPPCSTKGREDYEEVDVDADECAVRGFDIAKPIDLGSFEYKRILPETGDLNGSEGLGEDEDEKEDESFRNEIERRRSIQTFAVKGGRWKPTSLLNNDSTDDKSEMIEEYDSRDPRQCSEDSESCEASLEENKHDELELEEDESLPVGQCAPPKDVDSVPSCGVNTSSRLSTTSKKRRGSSSTTSAGQRQIVEAVSFIIEENWGNRDYTCLYRVRVHGDAVRG</sequence>
<comment type="caution">
    <text evidence="7">The sequence shown here is derived from an EMBL/GenBank/DDBJ whole genome shotgun (WGS) entry which is preliminary data.</text>
</comment>
<gene>
    <name evidence="7" type="ORF">ACHAWU_004165</name>
</gene>
<dbReference type="AlphaFoldDB" id="A0ABD3MQ93"/>
<name>A0ABD3MQ93_9STRA</name>
<keyword evidence="3" id="KW-1133">Transmembrane helix</keyword>
<evidence type="ECO:0000256" key="3">
    <source>
        <dbReference type="ARBA" id="ARBA00022989"/>
    </source>
</evidence>
<feature type="region of interest" description="Disordered" evidence="5">
    <location>
        <begin position="1"/>
        <end position="45"/>
    </location>
</feature>
<dbReference type="PANTHER" id="PTHR12911">
    <property type="entry name" value="SAD1/UNC-84-LIKE PROTEIN-RELATED"/>
    <property type="match status" value="1"/>
</dbReference>
<evidence type="ECO:0000256" key="5">
    <source>
        <dbReference type="SAM" id="MobiDB-lite"/>
    </source>
</evidence>
<evidence type="ECO:0000313" key="8">
    <source>
        <dbReference type="Proteomes" id="UP001530293"/>
    </source>
</evidence>